<comment type="similarity">
    <text evidence="7">Belongs to the binding-protein-dependent transport system permease family.</text>
</comment>
<dbReference type="PROSITE" id="PS50928">
    <property type="entry name" value="ABC_TM1"/>
    <property type="match status" value="1"/>
</dbReference>
<dbReference type="SUPFAM" id="SSF161098">
    <property type="entry name" value="MetI-like"/>
    <property type="match status" value="1"/>
</dbReference>
<proteinExistence type="inferred from homology"/>
<keyword evidence="2 7" id="KW-0813">Transport</keyword>
<protein>
    <submittedName>
        <fullName evidence="9">Sugar ABC transporter permease</fullName>
    </submittedName>
</protein>
<comment type="subcellular location">
    <subcellularLocation>
        <location evidence="1 7">Cell membrane</location>
        <topology evidence="1 7">Multi-pass membrane protein</topology>
    </subcellularLocation>
</comment>
<keyword evidence="3" id="KW-1003">Cell membrane</keyword>
<evidence type="ECO:0000256" key="7">
    <source>
        <dbReference type="RuleBase" id="RU363032"/>
    </source>
</evidence>
<dbReference type="CDD" id="cd06261">
    <property type="entry name" value="TM_PBP2"/>
    <property type="match status" value="1"/>
</dbReference>
<evidence type="ECO:0000256" key="3">
    <source>
        <dbReference type="ARBA" id="ARBA00022475"/>
    </source>
</evidence>
<evidence type="ECO:0000256" key="5">
    <source>
        <dbReference type="ARBA" id="ARBA00022989"/>
    </source>
</evidence>
<name>A0A0B9GAG2_9GAMM</name>
<dbReference type="InterPro" id="IPR000515">
    <property type="entry name" value="MetI-like"/>
</dbReference>
<reference evidence="9 10" key="1">
    <citation type="submission" date="2014-12" db="EMBL/GenBank/DDBJ databases">
        <title>Genome sequencing of Photobacterium gaetbulicola AD005a.</title>
        <authorList>
            <person name="Adrian T.G.S."/>
            <person name="Chan K.G."/>
        </authorList>
    </citation>
    <scope>NUCLEOTIDE SEQUENCE [LARGE SCALE GENOMIC DNA]</scope>
    <source>
        <strain evidence="9 10">AD005a</strain>
    </source>
</reference>
<dbReference type="Gene3D" id="1.10.3720.10">
    <property type="entry name" value="MetI-like"/>
    <property type="match status" value="1"/>
</dbReference>
<dbReference type="Pfam" id="PF00528">
    <property type="entry name" value="BPD_transp_1"/>
    <property type="match status" value="1"/>
</dbReference>
<evidence type="ECO:0000256" key="6">
    <source>
        <dbReference type="ARBA" id="ARBA00023136"/>
    </source>
</evidence>
<keyword evidence="6 7" id="KW-0472">Membrane</keyword>
<organism evidence="9 10">
    <name type="scientific">Photobacterium gaetbulicola</name>
    <dbReference type="NCBI Taxonomy" id="1295392"/>
    <lineage>
        <taxon>Bacteria</taxon>
        <taxon>Pseudomonadati</taxon>
        <taxon>Pseudomonadota</taxon>
        <taxon>Gammaproteobacteria</taxon>
        <taxon>Vibrionales</taxon>
        <taxon>Vibrionaceae</taxon>
        <taxon>Photobacterium</taxon>
    </lineage>
</organism>
<feature type="transmembrane region" description="Helical" evidence="7">
    <location>
        <begin position="183"/>
        <end position="208"/>
    </location>
</feature>
<dbReference type="EMBL" id="JWLZ01000001">
    <property type="protein sequence ID" value="KHT65584.1"/>
    <property type="molecule type" value="Genomic_DNA"/>
</dbReference>
<gene>
    <name evidence="9" type="ORF">RJ45_00085</name>
</gene>
<evidence type="ECO:0000256" key="1">
    <source>
        <dbReference type="ARBA" id="ARBA00004651"/>
    </source>
</evidence>
<feature type="transmembrane region" description="Helical" evidence="7">
    <location>
        <begin position="107"/>
        <end position="131"/>
    </location>
</feature>
<sequence length="277" mass="30438">MMKNIQKDKLIAYVIVALGAVIMLAPFYFMFIFSSHSNTGILSVPPPVLLGEYLVENFNTLLDFLPYFWHNLGLSLYVAVVVTVLNLLFCSLAGYAFAMFDFRFKNLLFVFIMGTMLIPPFLGMIPTAMIMSTIGWMNDTKALIVPAACGAMGIFMMRQFIASSIPKELVEAARMDGCGEFKIYYRVIVPLIKPAFGTLGLITFISSWNNFMGPLVVMNDMKMFTVPLALRALQGTGQVPWGAVSIGAAIAVLPLLILFIIASRRLIDGLTSGAVKG</sequence>
<dbReference type="InterPro" id="IPR035906">
    <property type="entry name" value="MetI-like_sf"/>
</dbReference>
<feature type="transmembrane region" description="Helical" evidence="7">
    <location>
        <begin position="74"/>
        <end position="100"/>
    </location>
</feature>
<feature type="transmembrane region" description="Helical" evidence="7">
    <location>
        <begin position="241"/>
        <end position="262"/>
    </location>
</feature>
<dbReference type="Proteomes" id="UP000031278">
    <property type="component" value="Unassembled WGS sequence"/>
</dbReference>
<evidence type="ECO:0000256" key="4">
    <source>
        <dbReference type="ARBA" id="ARBA00022692"/>
    </source>
</evidence>
<feature type="domain" description="ABC transmembrane type-1" evidence="8">
    <location>
        <begin position="72"/>
        <end position="262"/>
    </location>
</feature>
<feature type="transmembrane region" description="Helical" evidence="7">
    <location>
        <begin position="143"/>
        <end position="162"/>
    </location>
</feature>
<evidence type="ECO:0000259" key="8">
    <source>
        <dbReference type="PROSITE" id="PS50928"/>
    </source>
</evidence>
<comment type="caution">
    <text evidence="9">The sequence shown here is derived from an EMBL/GenBank/DDBJ whole genome shotgun (WGS) entry which is preliminary data.</text>
</comment>
<evidence type="ECO:0000256" key="2">
    <source>
        <dbReference type="ARBA" id="ARBA00022448"/>
    </source>
</evidence>
<dbReference type="PANTHER" id="PTHR43744">
    <property type="entry name" value="ABC TRANSPORTER PERMEASE PROTEIN MG189-RELATED-RELATED"/>
    <property type="match status" value="1"/>
</dbReference>
<keyword evidence="5 7" id="KW-1133">Transmembrane helix</keyword>
<dbReference type="GO" id="GO:0005886">
    <property type="term" value="C:plasma membrane"/>
    <property type="evidence" value="ECO:0007669"/>
    <property type="project" value="UniProtKB-SubCell"/>
</dbReference>
<accession>A0A0B9GAG2</accession>
<evidence type="ECO:0000313" key="10">
    <source>
        <dbReference type="Proteomes" id="UP000031278"/>
    </source>
</evidence>
<feature type="transmembrane region" description="Helical" evidence="7">
    <location>
        <begin position="12"/>
        <end position="33"/>
    </location>
</feature>
<evidence type="ECO:0000313" key="9">
    <source>
        <dbReference type="EMBL" id="KHT65584.1"/>
    </source>
</evidence>
<dbReference type="PANTHER" id="PTHR43744:SF12">
    <property type="entry name" value="ABC TRANSPORTER PERMEASE PROTEIN MG189-RELATED"/>
    <property type="match status" value="1"/>
</dbReference>
<dbReference type="RefSeq" id="WP_039455980.1">
    <property type="nucleotide sequence ID" value="NZ_JWLZ01000001.1"/>
</dbReference>
<dbReference type="AlphaFoldDB" id="A0A0B9GAG2"/>
<dbReference type="GO" id="GO:0055085">
    <property type="term" value="P:transmembrane transport"/>
    <property type="evidence" value="ECO:0007669"/>
    <property type="project" value="InterPro"/>
</dbReference>
<keyword evidence="4 7" id="KW-0812">Transmembrane</keyword>